<comment type="similarity">
    <text evidence="1">Belongs to the acyl coenzyme A hydrolase family.</text>
</comment>
<proteinExistence type="inferred from homology"/>
<dbReference type="CDD" id="cd03442">
    <property type="entry name" value="BFIT_BACH"/>
    <property type="match status" value="2"/>
</dbReference>
<comment type="caution">
    <text evidence="5">The sequence shown here is derived from an EMBL/GenBank/DDBJ whole genome shotgun (WGS) entry which is preliminary data.</text>
</comment>
<keyword evidence="2 3" id="KW-0378">Hydrolase</keyword>
<sequence>MPHPAVCGHCRDHDHARTGGVGVVSRRRRVPVSPVASEITLRFLAAPTDVAVDGAVHGGKVLEWIDKAAYACAVGWSGHYCVTVYVGNVHFSRPIASGHLVEVHARLINTGRSSMDIQVTVSSADPQVGDFSLATTCLVIFVAVDGEGRPTAVPTWAPRTSLEQRLQANVLERVQLRADIEAAMKEQQYTEAGTAPQVTLRFLAAPTDVNWGGKVHGGTVMRWIDEAAYACGANWSGGECIATYSGGVRFYRPILIGHLVEVTARLLRTGRTSMHISVHVSSGDPKAPQMRLTTHSLTVFVALGEDKRARQVPRWRPVSAEDKALEAHALHLIDVRSRAAQPPLQ</sequence>
<evidence type="ECO:0000259" key="4">
    <source>
        <dbReference type="PROSITE" id="PS51770"/>
    </source>
</evidence>
<dbReference type="Proteomes" id="UP000306985">
    <property type="component" value="Unassembled WGS sequence"/>
</dbReference>
<accession>A0A4U6Q8Z0</accession>
<dbReference type="GO" id="GO:0005829">
    <property type="term" value="C:cytosol"/>
    <property type="evidence" value="ECO:0007669"/>
    <property type="project" value="TreeGrafter"/>
</dbReference>
<dbReference type="PANTHER" id="PTHR11049:SF16">
    <property type="entry name" value="PROTEIN VDLD"/>
    <property type="match status" value="1"/>
</dbReference>
<dbReference type="PROSITE" id="PS51770">
    <property type="entry name" value="HOTDOG_ACOT"/>
    <property type="match status" value="2"/>
</dbReference>
<dbReference type="InterPro" id="IPR040170">
    <property type="entry name" value="Cytosol_ACT"/>
</dbReference>
<evidence type="ECO:0000313" key="6">
    <source>
        <dbReference type="Proteomes" id="UP000306985"/>
    </source>
</evidence>
<evidence type="ECO:0000256" key="1">
    <source>
        <dbReference type="ARBA" id="ARBA00010458"/>
    </source>
</evidence>
<gene>
    <name evidence="5" type="ORF">FDO65_20485</name>
</gene>
<dbReference type="InterPro" id="IPR029069">
    <property type="entry name" value="HotDog_dom_sf"/>
</dbReference>
<dbReference type="Pfam" id="PF03061">
    <property type="entry name" value="4HBT"/>
    <property type="match status" value="2"/>
</dbReference>
<dbReference type="EMBL" id="SZZH01000007">
    <property type="protein sequence ID" value="TKV56342.1"/>
    <property type="molecule type" value="Genomic_DNA"/>
</dbReference>
<dbReference type="AlphaFoldDB" id="A0A4U6Q8Z0"/>
<keyword evidence="6" id="KW-1185">Reference proteome</keyword>
<evidence type="ECO:0000313" key="5">
    <source>
        <dbReference type="EMBL" id="TKV56342.1"/>
    </source>
</evidence>
<dbReference type="GO" id="GO:0052816">
    <property type="term" value="F:long-chain fatty acyl-CoA hydrolase activity"/>
    <property type="evidence" value="ECO:0007669"/>
    <property type="project" value="TreeGrafter"/>
</dbReference>
<evidence type="ECO:0000256" key="2">
    <source>
        <dbReference type="ARBA" id="ARBA00022801"/>
    </source>
</evidence>
<dbReference type="InterPro" id="IPR006683">
    <property type="entry name" value="Thioestr_dom"/>
</dbReference>
<organism evidence="5 6">
    <name type="scientific">Nakamurella flava</name>
    <dbReference type="NCBI Taxonomy" id="2576308"/>
    <lineage>
        <taxon>Bacteria</taxon>
        <taxon>Bacillati</taxon>
        <taxon>Actinomycetota</taxon>
        <taxon>Actinomycetes</taxon>
        <taxon>Nakamurellales</taxon>
        <taxon>Nakamurellaceae</taxon>
        <taxon>Nakamurella</taxon>
    </lineage>
</organism>
<dbReference type="SUPFAM" id="SSF54637">
    <property type="entry name" value="Thioesterase/thiol ester dehydrase-isomerase"/>
    <property type="match status" value="2"/>
</dbReference>
<feature type="domain" description="HotDog ACOT-type" evidence="4">
    <location>
        <begin position="35"/>
        <end position="147"/>
    </location>
</feature>
<dbReference type="Gene3D" id="3.10.129.10">
    <property type="entry name" value="Hotdog Thioesterase"/>
    <property type="match status" value="2"/>
</dbReference>
<dbReference type="OrthoDB" id="9809430at2"/>
<reference evidence="5 6" key="1">
    <citation type="submission" date="2019-05" db="EMBL/GenBank/DDBJ databases">
        <title>Nakamurella sp. N5BH11, whole genome shotgun sequence.</title>
        <authorList>
            <person name="Tuo L."/>
        </authorList>
    </citation>
    <scope>NUCLEOTIDE SEQUENCE [LARGE SCALE GENOMIC DNA]</scope>
    <source>
        <strain evidence="5 6">N5BH11</strain>
    </source>
</reference>
<evidence type="ECO:0000256" key="3">
    <source>
        <dbReference type="PROSITE-ProRule" id="PRU01106"/>
    </source>
</evidence>
<protein>
    <submittedName>
        <fullName evidence="5">Acyl-CoA thioesterase</fullName>
    </submittedName>
</protein>
<dbReference type="GO" id="GO:0006637">
    <property type="term" value="P:acyl-CoA metabolic process"/>
    <property type="evidence" value="ECO:0007669"/>
    <property type="project" value="TreeGrafter"/>
</dbReference>
<dbReference type="InterPro" id="IPR033120">
    <property type="entry name" value="HOTDOG_ACOT"/>
</dbReference>
<feature type="domain" description="HotDog ACOT-type" evidence="4">
    <location>
        <begin position="194"/>
        <end position="306"/>
    </location>
</feature>
<name>A0A4U6Q8Z0_9ACTN</name>
<dbReference type="PANTHER" id="PTHR11049">
    <property type="entry name" value="ACYL COENZYME A THIOESTER HYDROLASE"/>
    <property type="match status" value="1"/>
</dbReference>